<evidence type="ECO:0000313" key="2">
    <source>
        <dbReference type="Proteomes" id="UP000001847"/>
    </source>
</evidence>
<dbReference type="STRING" id="456481.LEPBI_I3060"/>
<keyword evidence="2" id="KW-1185">Reference proteome</keyword>
<gene>
    <name evidence="1" type="ordered locus">LEPBI_I3060</name>
</gene>
<dbReference type="SUPFAM" id="SSF50965">
    <property type="entry name" value="Galactose oxidase, central domain"/>
    <property type="match status" value="1"/>
</dbReference>
<name>B0SPM0_LEPBP</name>
<dbReference type="InterPro" id="IPR015915">
    <property type="entry name" value="Kelch-typ_b-propeller"/>
</dbReference>
<dbReference type="AlphaFoldDB" id="B0SPM0"/>
<dbReference type="Gene3D" id="2.120.10.80">
    <property type="entry name" value="Kelch-type beta propeller"/>
    <property type="match status" value="1"/>
</dbReference>
<dbReference type="InterPro" id="IPR011043">
    <property type="entry name" value="Gal_Oxase/kelch_b-propeller"/>
</dbReference>
<dbReference type="HOGENOM" id="CLU_370800_0_0_12"/>
<dbReference type="SUPFAM" id="SSF117281">
    <property type="entry name" value="Kelch motif"/>
    <property type="match status" value="1"/>
</dbReference>
<dbReference type="EMBL" id="CP000786">
    <property type="protein sequence ID" value="ABZ99126.1"/>
    <property type="molecule type" value="Genomic_DNA"/>
</dbReference>
<protein>
    <submittedName>
        <fullName evidence="1">Uncharacterized protein</fullName>
    </submittedName>
</protein>
<dbReference type="KEGG" id="lbi:LEPBI_I3060"/>
<reference evidence="1 2" key="1">
    <citation type="journal article" date="2008" name="PLoS ONE">
        <title>Genome sequence of the saprophyte Leptospira biflexa provides insights into the evolution of Leptospira and the pathogenesis of leptospirosis.</title>
        <authorList>
            <person name="Picardeau M."/>
            <person name="Bulach D.M."/>
            <person name="Bouchier C."/>
            <person name="Zuerner R.L."/>
            <person name="Zidane N."/>
            <person name="Wilson P.J."/>
            <person name="Creno S."/>
            <person name="Kuczek E.S."/>
            <person name="Bommezzadri S."/>
            <person name="Davis J.C."/>
            <person name="McGrath A."/>
            <person name="Johnson M.J."/>
            <person name="Boursaux-Eude C."/>
            <person name="Seemann T."/>
            <person name="Rouy Z."/>
            <person name="Coppel R.L."/>
            <person name="Rood J.I."/>
            <person name="Lajus A."/>
            <person name="Davies J.K."/>
            <person name="Medigue C."/>
            <person name="Adler B."/>
        </authorList>
    </citation>
    <scope>NUCLEOTIDE SEQUENCE [LARGE SCALE GENOMIC DNA]</scope>
    <source>
        <strain evidence="2">Patoc 1 / ATCC 23582 / Paris</strain>
    </source>
</reference>
<sequence length="791" mass="86112">MKLSQSLNIGIMNSYRFLISLFLIYFSVSTCKPSTLENGCDPSSKSFYSLVLIKSLSNERSASCVPFFERSLPNFISYGVFSAGSPTEVLTAAIAKGKFYIGGLFDQIAATTGGGAFVWSDSGTPVASTYCPQLDVFNDTTSSFGTINQAVLDPEGNLYILGNFTHIQSYPRQNLAKINSRCQLDLEFDAKLNPSSTIFYDLLYLDGRIFISGDFQTSNGAITNVPTTTFREHIASVNAKTGLIDSWNPNVTGTDVRCMTTDGTYIYIGGGFTAVNANGAGNLGKLHKDNGSTFYAMVDTNGTVNAVEIKDGILYIGGVFSALNGSTVTRSKLAAIDLSTNSVTSAFSSLTIAGNAVFDIAIYNNTLFVAGEISTPRLGIFKIDLLGTVQSNNYAIDGIFQNVYKLSLVGDQLFAFGSFETVCTLDRKYFFQLDIPTDQITSFDPKLMNANYEFNGVAIKMKDNVIFLGGGFGAVDTRSQSYFAELDLQTGQPTNWNPQPNDLISNILIAENRIYLHGQFSLIDSTVRQSTAAFDLDTKALLAWNPIFPAVSIESMIYHQDSIYVGGSFTTVNSISVNRIAKHDLNESGFDPNFITTPNNTVRSLQIWNEELFAAGQFTSIPDAAIHLAKLNRSTGGFLGTHSDTFSSNFSAYTSFVSDNRLILSGQYETVSPIPGFGLSFYQLPNLTSISTNGTFASTSEFVRSIDQSETRIYLGGLITTVGGNARNGIFSLNRQTLTINSWDPKLESGSAIRKIIFHENAVYAFGNIVNANKRYRSGIVKMEAESGFLY</sequence>
<dbReference type="Proteomes" id="UP000001847">
    <property type="component" value="Chromosome I"/>
</dbReference>
<accession>B0SPM0</accession>
<proteinExistence type="predicted"/>
<evidence type="ECO:0000313" key="1">
    <source>
        <dbReference type="EMBL" id="ABZ99126.1"/>
    </source>
</evidence>
<organism evidence="1 2">
    <name type="scientific">Leptospira biflexa serovar Patoc (strain Patoc 1 / ATCC 23582 / Paris)</name>
    <dbReference type="NCBI Taxonomy" id="456481"/>
    <lineage>
        <taxon>Bacteria</taxon>
        <taxon>Pseudomonadati</taxon>
        <taxon>Spirochaetota</taxon>
        <taxon>Spirochaetia</taxon>
        <taxon>Leptospirales</taxon>
        <taxon>Leptospiraceae</taxon>
        <taxon>Leptospira</taxon>
    </lineage>
</organism>